<gene>
    <name evidence="2" type="ORF">MM415A01172_0007</name>
    <name evidence="1" type="ORF">MM415B00797_0007</name>
</gene>
<evidence type="ECO:0008006" key="3">
    <source>
        <dbReference type="Google" id="ProtNLM"/>
    </source>
</evidence>
<sequence length="61" mass="7240">MKHFEYKKEYIPRYYAMRGFEDKDPSDDTLKHMGENGWELCAVLGPDSGGVNVYYFKREKV</sequence>
<dbReference type="EMBL" id="MT141467">
    <property type="protein sequence ID" value="QJA62292.1"/>
    <property type="molecule type" value="Genomic_DNA"/>
</dbReference>
<accession>A0A6M3J076</accession>
<dbReference type="AlphaFoldDB" id="A0A6M3J076"/>
<proteinExistence type="predicted"/>
<protein>
    <recommendedName>
        <fullName evidence="3">DUF4177 domain-containing protein</fullName>
    </recommendedName>
</protein>
<evidence type="ECO:0000313" key="2">
    <source>
        <dbReference type="EMBL" id="QJA77972.1"/>
    </source>
</evidence>
<dbReference type="EMBL" id="MT142313">
    <property type="protein sequence ID" value="QJA77972.1"/>
    <property type="molecule type" value="Genomic_DNA"/>
</dbReference>
<name>A0A6M3J076_9ZZZZ</name>
<evidence type="ECO:0000313" key="1">
    <source>
        <dbReference type="EMBL" id="QJA62292.1"/>
    </source>
</evidence>
<reference evidence="1" key="1">
    <citation type="submission" date="2020-03" db="EMBL/GenBank/DDBJ databases">
        <title>The deep terrestrial virosphere.</title>
        <authorList>
            <person name="Holmfeldt K."/>
            <person name="Nilsson E."/>
            <person name="Simone D."/>
            <person name="Lopez-Fernandez M."/>
            <person name="Wu X."/>
            <person name="de Brujin I."/>
            <person name="Lundin D."/>
            <person name="Andersson A."/>
            <person name="Bertilsson S."/>
            <person name="Dopson M."/>
        </authorList>
    </citation>
    <scope>NUCLEOTIDE SEQUENCE</scope>
    <source>
        <strain evidence="2">MM415A01172</strain>
        <strain evidence="1">MM415B00797</strain>
    </source>
</reference>
<organism evidence="1">
    <name type="scientific">viral metagenome</name>
    <dbReference type="NCBI Taxonomy" id="1070528"/>
    <lineage>
        <taxon>unclassified sequences</taxon>
        <taxon>metagenomes</taxon>
        <taxon>organismal metagenomes</taxon>
    </lineage>
</organism>